<sequence length="224" mass="24283">MAQGQITININFSHRYHLGNITDILTTDTQPALPTGQSGIYQLFPNAQTGTVQINPVGDAQGVSYNQADGQTLTFQGKATQGNKQINPSTTGYDDGLRISRSEKYTGGSSFVLGCSRFSNTAAIAGQWQIFYTPSHYVNNPLGLTLTLEFDSSDTNRGLSISADGNTLSFNGQVIAGGSVNYSQGNTILWGSKSLRTDGGFYTDGTTVFWRDRALQFDPYYKNQ</sequence>
<dbReference type="Proteomes" id="UP000324800">
    <property type="component" value="Unassembled WGS sequence"/>
</dbReference>
<organism evidence="1 2">
    <name type="scientific">Streblomastix strix</name>
    <dbReference type="NCBI Taxonomy" id="222440"/>
    <lineage>
        <taxon>Eukaryota</taxon>
        <taxon>Metamonada</taxon>
        <taxon>Preaxostyla</taxon>
        <taxon>Oxymonadida</taxon>
        <taxon>Streblomastigidae</taxon>
        <taxon>Streblomastix</taxon>
    </lineage>
</organism>
<accession>A0A5J4UZ15</accession>
<gene>
    <name evidence="1" type="ORF">EZS28_028527</name>
</gene>
<name>A0A5J4UZ15_9EUKA</name>
<protein>
    <submittedName>
        <fullName evidence="1">Uncharacterized protein</fullName>
    </submittedName>
</protein>
<dbReference type="AlphaFoldDB" id="A0A5J4UZ15"/>
<evidence type="ECO:0000313" key="2">
    <source>
        <dbReference type="Proteomes" id="UP000324800"/>
    </source>
</evidence>
<proteinExistence type="predicted"/>
<dbReference type="EMBL" id="SNRW01010871">
    <property type="protein sequence ID" value="KAA6375946.1"/>
    <property type="molecule type" value="Genomic_DNA"/>
</dbReference>
<reference evidence="1 2" key="1">
    <citation type="submission" date="2019-03" db="EMBL/GenBank/DDBJ databases">
        <title>Single cell metagenomics reveals metabolic interactions within the superorganism composed of flagellate Streblomastix strix and complex community of Bacteroidetes bacteria on its surface.</title>
        <authorList>
            <person name="Treitli S.C."/>
            <person name="Kolisko M."/>
            <person name="Husnik F."/>
            <person name="Keeling P."/>
            <person name="Hampl V."/>
        </authorList>
    </citation>
    <scope>NUCLEOTIDE SEQUENCE [LARGE SCALE GENOMIC DNA]</scope>
    <source>
        <strain evidence="1">ST1C</strain>
    </source>
</reference>
<comment type="caution">
    <text evidence="1">The sequence shown here is derived from an EMBL/GenBank/DDBJ whole genome shotgun (WGS) entry which is preliminary data.</text>
</comment>
<evidence type="ECO:0000313" key="1">
    <source>
        <dbReference type="EMBL" id="KAA6375946.1"/>
    </source>
</evidence>